<dbReference type="GO" id="GO:0046872">
    <property type="term" value="F:metal ion binding"/>
    <property type="evidence" value="ECO:0007669"/>
    <property type="project" value="UniProtKB-UniRule"/>
</dbReference>
<evidence type="ECO:0000256" key="3">
    <source>
        <dbReference type="ARBA" id="ARBA00022857"/>
    </source>
</evidence>
<evidence type="ECO:0000256" key="1">
    <source>
        <dbReference type="ARBA" id="ARBA00022679"/>
    </source>
</evidence>
<feature type="binding site" evidence="6">
    <location>
        <begin position="146"/>
        <end position="147"/>
    </location>
    <ligand>
        <name>NAD(+)</name>
        <dbReference type="ChEBI" id="CHEBI:57540"/>
    </ligand>
</feature>
<reference evidence="7" key="1">
    <citation type="submission" date="2016-04" db="EMBL/GenBank/DDBJ databases">
        <authorList>
            <person name="Evans L.H."/>
            <person name="Alamgir A."/>
            <person name="Owens N."/>
            <person name="Weber N.D."/>
            <person name="Virtaneva K."/>
            <person name="Barbian K."/>
            <person name="Babar A."/>
            <person name="Rosenke K."/>
        </authorList>
    </citation>
    <scope>NUCLEOTIDE SEQUENCE</scope>
    <source>
        <strain evidence="7">86</strain>
    </source>
</reference>
<dbReference type="PANTHER" id="PTHR20275:SF0">
    <property type="entry name" value="NAD KINASE"/>
    <property type="match status" value="1"/>
</dbReference>
<evidence type="ECO:0000313" key="7">
    <source>
        <dbReference type="EMBL" id="SBW03422.1"/>
    </source>
</evidence>
<organism evidence="7">
    <name type="scientific">uncultured Eubacteriales bacterium</name>
    <dbReference type="NCBI Taxonomy" id="172733"/>
    <lineage>
        <taxon>Bacteria</taxon>
        <taxon>Bacillati</taxon>
        <taxon>Bacillota</taxon>
        <taxon>Clostridia</taxon>
        <taxon>Eubacteriales</taxon>
        <taxon>environmental samples</taxon>
    </lineage>
</organism>
<dbReference type="InterPro" id="IPR017437">
    <property type="entry name" value="ATP-NAD_kinase_PpnK-typ_C"/>
</dbReference>
<dbReference type="InterPro" id="IPR017438">
    <property type="entry name" value="ATP-NAD_kinase_N"/>
</dbReference>
<evidence type="ECO:0000256" key="5">
    <source>
        <dbReference type="ARBA" id="ARBA00047925"/>
    </source>
</evidence>
<dbReference type="Gene3D" id="3.40.50.10330">
    <property type="entry name" value="Probable inorganic polyphosphate/atp-NAD kinase, domain 1"/>
    <property type="match status" value="1"/>
</dbReference>
<comment type="function">
    <text evidence="6">Involved in the regulation of the intracellular balance of NAD and NADP, and is a key enzyme in the biosynthesis of NADP. Catalyzes specifically the phosphorylation on 2'-hydroxyl of the adenosine moiety of NAD to yield NADP.</text>
</comment>
<protein>
    <recommendedName>
        <fullName evidence="6">NAD kinase</fullName>
        <ecNumber evidence="6">2.7.1.23</ecNumber>
    </recommendedName>
    <alternativeName>
        <fullName evidence="6">ATP-dependent NAD kinase</fullName>
    </alternativeName>
</protein>
<dbReference type="Pfam" id="PF01513">
    <property type="entry name" value="NAD_kinase"/>
    <property type="match status" value="1"/>
</dbReference>
<dbReference type="GO" id="GO:0005737">
    <property type="term" value="C:cytoplasm"/>
    <property type="evidence" value="ECO:0007669"/>
    <property type="project" value="UniProtKB-SubCell"/>
</dbReference>
<keyword evidence="6" id="KW-0547">Nucleotide-binding</keyword>
<keyword evidence="3 6" id="KW-0521">NADP</keyword>
<dbReference type="HAMAP" id="MF_00361">
    <property type="entry name" value="NAD_kinase"/>
    <property type="match status" value="1"/>
</dbReference>
<proteinExistence type="inferred from homology"/>
<gene>
    <name evidence="7" type="primary">ppnK</name>
    <name evidence="6" type="synonym">nadK</name>
    <name evidence="7" type="ORF">KL86CLO1_11777</name>
</gene>
<feature type="binding site" evidence="6">
    <location>
        <position position="78"/>
    </location>
    <ligand>
        <name>NAD(+)</name>
        <dbReference type="ChEBI" id="CHEBI:57540"/>
    </ligand>
</feature>
<comment type="subcellular location">
    <subcellularLocation>
        <location evidence="6">Cytoplasm</location>
    </subcellularLocation>
</comment>
<feature type="binding site" evidence="6">
    <location>
        <position position="157"/>
    </location>
    <ligand>
        <name>NAD(+)</name>
        <dbReference type="ChEBI" id="CHEBI:57540"/>
    </ligand>
</feature>
<comment type="similarity">
    <text evidence="6">Belongs to the NAD kinase family.</text>
</comment>
<dbReference type="InterPro" id="IPR016064">
    <property type="entry name" value="NAD/diacylglycerol_kinase_sf"/>
</dbReference>
<dbReference type="SUPFAM" id="SSF111331">
    <property type="entry name" value="NAD kinase/diacylglycerol kinase-like"/>
    <property type="match status" value="1"/>
</dbReference>
<dbReference type="GO" id="GO:0003951">
    <property type="term" value="F:NAD+ kinase activity"/>
    <property type="evidence" value="ECO:0007669"/>
    <property type="project" value="UniProtKB-UniRule"/>
</dbReference>
<evidence type="ECO:0000256" key="4">
    <source>
        <dbReference type="ARBA" id="ARBA00023027"/>
    </source>
</evidence>
<dbReference type="Gene3D" id="2.60.200.30">
    <property type="entry name" value="Probable inorganic polyphosphate/atp-NAD kinase, domain 2"/>
    <property type="match status" value="1"/>
</dbReference>
<accession>A0A212JVK1</accession>
<dbReference type="GO" id="GO:0006741">
    <property type="term" value="P:NADP+ biosynthetic process"/>
    <property type="evidence" value="ECO:0007669"/>
    <property type="project" value="UniProtKB-UniRule"/>
</dbReference>
<dbReference type="PANTHER" id="PTHR20275">
    <property type="entry name" value="NAD KINASE"/>
    <property type="match status" value="1"/>
</dbReference>
<dbReference type="EC" id="2.7.1.23" evidence="6"/>
<evidence type="ECO:0000256" key="6">
    <source>
        <dbReference type="HAMAP-Rule" id="MF_00361"/>
    </source>
</evidence>
<dbReference type="EMBL" id="FLUN01000001">
    <property type="protein sequence ID" value="SBW03422.1"/>
    <property type="molecule type" value="Genomic_DNA"/>
</dbReference>
<dbReference type="GO" id="GO:0005524">
    <property type="term" value="F:ATP binding"/>
    <property type="evidence" value="ECO:0007669"/>
    <property type="project" value="UniProtKB-KW"/>
</dbReference>
<keyword evidence="4 6" id="KW-0520">NAD</keyword>
<dbReference type="AlphaFoldDB" id="A0A212JVK1"/>
<evidence type="ECO:0000256" key="2">
    <source>
        <dbReference type="ARBA" id="ARBA00022777"/>
    </source>
</evidence>
<feature type="binding site" evidence="6">
    <location>
        <begin position="73"/>
        <end position="74"/>
    </location>
    <ligand>
        <name>NAD(+)</name>
        <dbReference type="ChEBI" id="CHEBI:57540"/>
    </ligand>
</feature>
<keyword evidence="6" id="KW-0963">Cytoplasm</keyword>
<dbReference type="GO" id="GO:0019674">
    <property type="term" value="P:NAD+ metabolic process"/>
    <property type="evidence" value="ECO:0007669"/>
    <property type="project" value="InterPro"/>
</dbReference>
<keyword evidence="6" id="KW-0067">ATP-binding</keyword>
<keyword evidence="2 6" id="KW-0418">Kinase</keyword>
<comment type="catalytic activity">
    <reaction evidence="5 6">
        <text>NAD(+) + ATP = ADP + NADP(+) + H(+)</text>
        <dbReference type="Rhea" id="RHEA:18629"/>
        <dbReference type="ChEBI" id="CHEBI:15378"/>
        <dbReference type="ChEBI" id="CHEBI:30616"/>
        <dbReference type="ChEBI" id="CHEBI:57540"/>
        <dbReference type="ChEBI" id="CHEBI:58349"/>
        <dbReference type="ChEBI" id="CHEBI:456216"/>
        <dbReference type="EC" id="2.7.1.23"/>
    </reaction>
</comment>
<dbReference type="InterPro" id="IPR002504">
    <property type="entry name" value="NADK"/>
</dbReference>
<keyword evidence="1 6" id="KW-0808">Transferase</keyword>
<comment type="cofactor">
    <cofactor evidence="6">
        <name>a divalent metal cation</name>
        <dbReference type="ChEBI" id="CHEBI:60240"/>
    </cofactor>
</comment>
<name>A0A212JVK1_9FIRM</name>
<comment type="caution">
    <text evidence="6">Lacks conserved residue(s) required for the propagation of feature annotation.</text>
</comment>
<feature type="binding site" evidence="6">
    <location>
        <begin position="187"/>
        <end position="192"/>
    </location>
    <ligand>
        <name>NAD(+)</name>
        <dbReference type="ChEBI" id="CHEBI:57540"/>
    </ligand>
</feature>
<dbReference type="GO" id="GO:0051287">
    <property type="term" value="F:NAD binding"/>
    <property type="evidence" value="ECO:0007669"/>
    <property type="project" value="UniProtKB-ARBA"/>
</dbReference>
<feature type="binding site" evidence="6">
    <location>
        <position position="176"/>
    </location>
    <ligand>
        <name>NAD(+)</name>
        <dbReference type="ChEBI" id="CHEBI:57540"/>
    </ligand>
</feature>
<dbReference type="Pfam" id="PF20143">
    <property type="entry name" value="NAD_kinase_C"/>
    <property type="match status" value="1"/>
</dbReference>
<sequence>MKVVLSPNPYRDKLLRSALAAERILKAAGIQTAMCLPFVPEKGSRLELPKNAHFLDMQSELKSADMLICFGGDGTILHAAKDANACGVPIMGVNMGSVGYMAELEQSELSLLGRLAERKYTLESRMMLDVRVIHEGKTVYEDLALNDAVITKGAVARIIDLSVYGDKMLLSDFGGDGLIVCTPTGSTAYSLSAGGPIVEPTAENIIVTPICAHALHARPIVLSQERVVSARLGKLARKTAYLTVDGGKAVKLSGGDTVEVRKSQAVTRLVRLSNRSFYEIMNQKLGNG</sequence>
<feature type="active site" description="Proton acceptor" evidence="6">
    <location>
        <position position="73"/>
    </location>
</feature>